<dbReference type="AlphaFoldDB" id="A0A1I3YJL0"/>
<dbReference type="EMBL" id="FOSV01000001">
    <property type="protein sequence ID" value="SFK31529.1"/>
    <property type="molecule type" value="Genomic_DNA"/>
</dbReference>
<evidence type="ECO:0000256" key="2">
    <source>
        <dbReference type="ARBA" id="ARBA00022692"/>
    </source>
</evidence>
<evidence type="ECO:0000256" key="3">
    <source>
        <dbReference type="ARBA" id="ARBA00022989"/>
    </source>
</evidence>
<dbReference type="STRING" id="414703.SAMN04488125_101225"/>
<evidence type="ECO:0000313" key="6">
    <source>
        <dbReference type="EMBL" id="SFK31529.1"/>
    </source>
</evidence>
<comment type="subcellular location">
    <subcellularLocation>
        <location evidence="1">Membrane</location>
        <topology evidence="1">Multi-pass membrane protein</topology>
    </subcellularLocation>
</comment>
<dbReference type="OrthoDB" id="8856615at2"/>
<proteinExistence type="predicted"/>
<evidence type="ECO:0000313" key="7">
    <source>
        <dbReference type="Proteomes" id="UP000198804"/>
    </source>
</evidence>
<dbReference type="Proteomes" id="UP000198804">
    <property type="component" value="Unassembled WGS sequence"/>
</dbReference>
<dbReference type="Pfam" id="PF13564">
    <property type="entry name" value="DoxX_2"/>
    <property type="match status" value="1"/>
</dbReference>
<dbReference type="PANTHER" id="PTHR36974:SF1">
    <property type="entry name" value="DOXX FAMILY MEMBRANE PROTEIN"/>
    <property type="match status" value="1"/>
</dbReference>
<keyword evidence="4 5" id="KW-0472">Membrane</keyword>
<dbReference type="RefSeq" id="WP_091941093.1">
    <property type="nucleotide sequence ID" value="NZ_FOSV01000001.1"/>
</dbReference>
<gene>
    <name evidence="6" type="ORF">SAMN04488125_101225</name>
</gene>
<name>A0A1I3YJL0_9HYPH</name>
<evidence type="ECO:0000256" key="4">
    <source>
        <dbReference type="ARBA" id="ARBA00023136"/>
    </source>
</evidence>
<organism evidence="6 7">
    <name type="scientific">Methylorubrum salsuginis</name>
    <dbReference type="NCBI Taxonomy" id="414703"/>
    <lineage>
        <taxon>Bacteria</taxon>
        <taxon>Pseudomonadati</taxon>
        <taxon>Pseudomonadota</taxon>
        <taxon>Alphaproteobacteria</taxon>
        <taxon>Hyphomicrobiales</taxon>
        <taxon>Methylobacteriaceae</taxon>
        <taxon>Methylorubrum</taxon>
    </lineage>
</organism>
<evidence type="ECO:0000256" key="5">
    <source>
        <dbReference type="SAM" id="Phobius"/>
    </source>
</evidence>
<evidence type="ECO:0000256" key="1">
    <source>
        <dbReference type="ARBA" id="ARBA00004141"/>
    </source>
</evidence>
<dbReference type="PANTHER" id="PTHR36974">
    <property type="entry name" value="MEMBRANE PROTEIN-RELATED"/>
    <property type="match status" value="1"/>
</dbReference>
<reference evidence="7" key="1">
    <citation type="submission" date="2016-10" db="EMBL/GenBank/DDBJ databases">
        <authorList>
            <person name="Varghese N."/>
            <person name="Submissions S."/>
        </authorList>
    </citation>
    <scope>NUCLEOTIDE SEQUENCE [LARGE SCALE GENOMIC DNA]</scope>
    <source>
        <strain evidence="7">CGMCC 1.6474</strain>
    </source>
</reference>
<protein>
    <submittedName>
        <fullName evidence="6">Uncharacterized membrane protein</fullName>
    </submittedName>
</protein>
<dbReference type="GO" id="GO:0016020">
    <property type="term" value="C:membrane"/>
    <property type="evidence" value="ECO:0007669"/>
    <property type="project" value="UniProtKB-SubCell"/>
</dbReference>
<keyword evidence="7" id="KW-1185">Reference proteome</keyword>
<accession>A0A1I3YJL0</accession>
<sequence length="134" mass="14976">MTDDRRWLRLGLIGLYGFIGAVHLTAPDSFLPIMPDWVPEPRGVVLVTGLCEIAAAIALMLPWPALRRAAGIGLALYAVCVFPANLKHAVEGISVPPIPDTWWYHGPRLAFQPVMVWWALYATKVIDWPRRKHA</sequence>
<keyword evidence="2 5" id="KW-0812">Transmembrane</keyword>
<feature type="transmembrane region" description="Helical" evidence="5">
    <location>
        <begin position="7"/>
        <end position="24"/>
    </location>
</feature>
<feature type="transmembrane region" description="Helical" evidence="5">
    <location>
        <begin position="44"/>
        <end position="63"/>
    </location>
</feature>
<dbReference type="InterPro" id="IPR032808">
    <property type="entry name" value="DoxX"/>
</dbReference>
<keyword evidence="3 5" id="KW-1133">Transmembrane helix</keyword>